<proteinExistence type="predicted"/>
<organism evidence="1 2">
    <name type="scientific">Caryophanon tenue</name>
    <dbReference type="NCBI Taxonomy" id="33978"/>
    <lineage>
        <taxon>Bacteria</taxon>
        <taxon>Bacillati</taxon>
        <taxon>Bacillota</taxon>
        <taxon>Bacilli</taxon>
        <taxon>Bacillales</taxon>
        <taxon>Caryophanaceae</taxon>
        <taxon>Caryophanon</taxon>
    </lineage>
</organism>
<evidence type="ECO:0000313" key="2">
    <source>
        <dbReference type="Proteomes" id="UP000093199"/>
    </source>
</evidence>
<dbReference type="STRING" id="33978.A6M13_14065"/>
<dbReference type="OrthoDB" id="2453073at2"/>
<dbReference type="EMBL" id="MASJ01000017">
    <property type="protein sequence ID" value="OCS85004.1"/>
    <property type="molecule type" value="Genomic_DNA"/>
</dbReference>
<dbReference type="RefSeq" id="WP_066545217.1">
    <property type="nucleotide sequence ID" value="NZ_MASJ01000017.1"/>
</dbReference>
<dbReference type="AlphaFoldDB" id="A0A1C0YCY8"/>
<comment type="caution">
    <text evidence="1">The sequence shown here is derived from an EMBL/GenBank/DDBJ whole genome shotgun (WGS) entry which is preliminary data.</text>
</comment>
<protein>
    <submittedName>
        <fullName evidence="1">Uncharacterized protein</fullName>
    </submittedName>
</protein>
<keyword evidence="2" id="KW-1185">Reference proteome</keyword>
<evidence type="ECO:0000313" key="1">
    <source>
        <dbReference type="EMBL" id="OCS85004.1"/>
    </source>
</evidence>
<gene>
    <name evidence="1" type="ORF">A6M13_14065</name>
</gene>
<name>A0A1C0YCY8_9BACL</name>
<accession>A0A1C0YCY8</accession>
<dbReference type="Proteomes" id="UP000093199">
    <property type="component" value="Unassembled WGS sequence"/>
</dbReference>
<reference evidence="1 2" key="1">
    <citation type="submission" date="2016-07" db="EMBL/GenBank/DDBJ databases">
        <title>Caryophanon tenue genome sequencing.</title>
        <authorList>
            <person name="Verma A."/>
            <person name="Pal Y."/>
            <person name="Krishnamurthi S."/>
        </authorList>
    </citation>
    <scope>NUCLEOTIDE SEQUENCE [LARGE SCALE GENOMIC DNA]</scope>
    <source>
        <strain evidence="1 2">DSM 14152</strain>
    </source>
</reference>
<sequence length="195" mass="22813">MANPAQVQYNGMILLHSYLQRMYVYENTKLILNFNGQPDVLTEVKGFMEEVNLMVTMFEDTKMMATTQYKRLLVITTRIEALLKDYFIDNEYDFSYQVALVASALYGERAMNSHVIRLGKIFDVEVSADFERRIKFYEERTKAINAVVHILKNGEELPQKMIETIRLWFDGVDKQRETVIKDADKIKPMLSYGIQ</sequence>